<dbReference type="InterPro" id="IPR045294">
    <property type="entry name" value="Complex1_LYR_LYRM1"/>
</dbReference>
<feature type="domain" description="Complex 1 LYR protein" evidence="2">
    <location>
        <begin position="54"/>
        <end position="89"/>
    </location>
</feature>
<evidence type="ECO:0000313" key="5">
    <source>
        <dbReference type="WBParaSite" id="NBR_0001835701-mRNA-1"/>
    </source>
</evidence>
<name>A0A0N4YMG3_NIPBR</name>
<gene>
    <name evidence="3" type="ORF">NBR_LOCUS18358</name>
</gene>
<dbReference type="AlphaFoldDB" id="A0A0N4YMG3"/>
<dbReference type="InterPro" id="IPR040330">
    <property type="entry name" value="LYRM1"/>
</dbReference>
<organism evidence="5">
    <name type="scientific">Nippostrongylus brasiliensis</name>
    <name type="common">Rat hookworm</name>
    <dbReference type="NCBI Taxonomy" id="27835"/>
    <lineage>
        <taxon>Eukaryota</taxon>
        <taxon>Metazoa</taxon>
        <taxon>Ecdysozoa</taxon>
        <taxon>Nematoda</taxon>
        <taxon>Chromadorea</taxon>
        <taxon>Rhabditida</taxon>
        <taxon>Rhabditina</taxon>
        <taxon>Rhabditomorpha</taxon>
        <taxon>Strongyloidea</taxon>
        <taxon>Heligmosomidae</taxon>
        <taxon>Nippostrongylus</taxon>
    </lineage>
</organism>
<keyword evidence="4" id="KW-1185">Reference proteome</keyword>
<dbReference type="PANTHER" id="PTHR14273">
    <property type="entry name" value="LYR MOTIF-CONTAINING PROTEIN 1"/>
    <property type="match status" value="1"/>
</dbReference>
<dbReference type="Proteomes" id="UP000271162">
    <property type="component" value="Unassembled WGS sequence"/>
</dbReference>
<dbReference type="GO" id="GO:0005739">
    <property type="term" value="C:mitochondrion"/>
    <property type="evidence" value="ECO:0007669"/>
    <property type="project" value="TreeGrafter"/>
</dbReference>
<comment type="similarity">
    <text evidence="1">Belongs to the complex I LYR family.</text>
</comment>
<protein>
    <submittedName>
        <fullName evidence="5">Complex1_LYR_dom domain-containing protein</fullName>
    </submittedName>
</protein>
<dbReference type="WBParaSite" id="NBR_0001835701-mRNA-1">
    <property type="protein sequence ID" value="NBR_0001835701-mRNA-1"/>
    <property type="gene ID" value="NBR_0001835701"/>
</dbReference>
<reference evidence="5" key="1">
    <citation type="submission" date="2017-02" db="UniProtKB">
        <authorList>
            <consortium name="WormBaseParasite"/>
        </authorList>
    </citation>
    <scope>IDENTIFICATION</scope>
</reference>
<dbReference type="STRING" id="27835.A0A0N4YMG3"/>
<evidence type="ECO:0000313" key="3">
    <source>
        <dbReference type="EMBL" id="VDL82083.1"/>
    </source>
</evidence>
<proteinExistence type="inferred from homology"/>
<evidence type="ECO:0000259" key="2">
    <source>
        <dbReference type="Pfam" id="PF05347"/>
    </source>
</evidence>
<accession>A0A0N4YMG3</accession>
<dbReference type="InterPro" id="IPR008011">
    <property type="entry name" value="Complex1_LYR_dom"/>
</dbReference>
<dbReference type="Pfam" id="PF05347">
    <property type="entry name" value="Complex1_LYR"/>
    <property type="match status" value="1"/>
</dbReference>
<dbReference type="PANTHER" id="PTHR14273:SF0">
    <property type="entry name" value="LYR MOTIF-CONTAINING PROTEIN 1"/>
    <property type="match status" value="1"/>
</dbReference>
<dbReference type="EMBL" id="UYSL01023355">
    <property type="protein sequence ID" value="VDL82083.1"/>
    <property type="molecule type" value="Genomic_DNA"/>
</dbReference>
<evidence type="ECO:0000256" key="1">
    <source>
        <dbReference type="ARBA" id="ARBA00009508"/>
    </source>
</evidence>
<sequence length="114" mass="13103">MSIATSRSQVLALYRNIVKLGEQLSLPFISFFSIKPLVSGKTWKAKDVERTSVERQDILTEARQSFRANRNVSDPKKIAELVFEGEKRLVQAQHYGIPYARPEYVHPQTAYSEF</sequence>
<dbReference type="CDD" id="cd20261">
    <property type="entry name" value="Complex1_LYR_LYRM1"/>
    <property type="match status" value="1"/>
</dbReference>
<evidence type="ECO:0000313" key="4">
    <source>
        <dbReference type="Proteomes" id="UP000271162"/>
    </source>
</evidence>
<reference evidence="3 4" key="2">
    <citation type="submission" date="2018-11" db="EMBL/GenBank/DDBJ databases">
        <authorList>
            <consortium name="Pathogen Informatics"/>
        </authorList>
    </citation>
    <scope>NUCLEOTIDE SEQUENCE [LARGE SCALE GENOMIC DNA]</scope>
</reference>